<evidence type="ECO:0000256" key="1">
    <source>
        <dbReference type="ARBA" id="ARBA00022737"/>
    </source>
</evidence>
<dbReference type="STRING" id="1392247.A0A3N4K8G6"/>
<evidence type="ECO:0000259" key="2">
    <source>
        <dbReference type="Pfam" id="PF24883"/>
    </source>
</evidence>
<sequence length="195" mass="21566">MYRRASSLIDHLSALEKQGVAYFYFNRMDTPRQDPCSVFRSILLQLLTSAAAIPPLTAALYNTHPTPTLSISQLQAAIAECGGRFERTWILLDGLDECAEVHRADILSTLWVLCGRGVRVFVTSTPGVVDLRRDEGSEILDLEGLVEGSREERMKGVKALVKKKIGVAQWRRAVEGGAKEIEEVIERVVERAGGV</sequence>
<dbReference type="InterPro" id="IPR056884">
    <property type="entry name" value="NPHP3-like_N"/>
</dbReference>
<reference evidence="3 4" key="1">
    <citation type="journal article" date="2018" name="Nat. Ecol. Evol.">
        <title>Pezizomycetes genomes reveal the molecular basis of ectomycorrhizal truffle lifestyle.</title>
        <authorList>
            <person name="Murat C."/>
            <person name="Payen T."/>
            <person name="Noel B."/>
            <person name="Kuo A."/>
            <person name="Morin E."/>
            <person name="Chen J."/>
            <person name="Kohler A."/>
            <person name="Krizsan K."/>
            <person name="Balestrini R."/>
            <person name="Da Silva C."/>
            <person name="Montanini B."/>
            <person name="Hainaut M."/>
            <person name="Levati E."/>
            <person name="Barry K.W."/>
            <person name="Belfiori B."/>
            <person name="Cichocki N."/>
            <person name="Clum A."/>
            <person name="Dockter R.B."/>
            <person name="Fauchery L."/>
            <person name="Guy J."/>
            <person name="Iotti M."/>
            <person name="Le Tacon F."/>
            <person name="Lindquist E.A."/>
            <person name="Lipzen A."/>
            <person name="Malagnac F."/>
            <person name="Mello A."/>
            <person name="Molinier V."/>
            <person name="Miyauchi S."/>
            <person name="Poulain J."/>
            <person name="Riccioni C."/>
            <person name="Rubini A."/>
            <person name="Sitrit Y."/>
            <person name="Splivallo R."/>
            <person name="Traeger S."/>
            <person name="Wang M."/>
            <person name="Zifcakova L."/>
            <person name="Wipf D."/>
            <person name="Zambonelli A."/>
            <person name="Paolocci F."/>
            <person name="Nowrousian M."/>
            <person name="Ottonello S."/>
            <person name="Baldrian P."/>
            <person name="Spatafora J.W."/>
            <person name="Henrissat B."/>
            <person name="Nagy L.G."/>
            <person name="Aury J.M."/>
            <person name="Wincker P."/>
            <person name="Grigoriev I.V."/>
            <person name="Bonfante P."/>
            <person name="Martin F.M."/>
        </authorList>
    </citation>
    <scope>NUCLEOTIDE SEQUENCE [LARGE SCALE GENOMIC DNA]</scope>
    <source>
        <strain evidence="3 4">CCBAS932</strain>
    </source>
</reference>
<dbReference type="Proteomes" id="UP000277580">
    <property type="component" value="Unassembled WGS sequence"/>
</dbReference>
<keyword evidence="1" id="KW-0677">Repeat</keyword>
<dbReference type="InParanoid" id="A0A3N4K8G6"/>
<dbReference type="Gene3D" id="3.40.50.300">
    <property type="entry name" value="P-loop containing nucleotide triphosphate hydrolases"/>
    <property type="match status" value="1"/>
</dbReference>
<evidence type="ECO:0000313" key="3">
    <source>
        <dbReference type="EMBL" id="RPB06820.1"/>
    </source>
</evidence>
<dbReference type="InterPro" id="IPR027417">
    <property type="entry name" value="P-loop_NTPase"/>
</dbReference>
<dbReference type="PANTHER" id="PTHR10039:SF15">
    <property type="entry name" value="NACHT DOMAIN-CONTAINING PROTEIN"/>
    <property type="match status" value="1"/>
</dbReference>
<accession>A0A3N4K8G6</accession>
<dbReference type="PANTHER" id="PTHR10039">
    <property type="entry name" value="AMELOGENIN"/>
    <property type="match status" value="1"/>
</dbReference>
<dbReference type="EMBL" id="ML119216">
    <property type="protein sequence ID" value="RPB06820.1"/>
    <property type="molecule type" value="Genomic_DNA"/>
</dbReference>
<gene>
    <name evidence="3" type="ORF">P167DRAFT_36002</name>
</gene>
<dbReference type="OrthoDB" id="5233699at2759"/>
<keyword evidence="4" id="KW-1185">Reference proteome</keyword>
<name>A0A3N4K8G6_9PEZI</name>
<proteinExistence type="predicted"/>
<organism evidence="3 4">
    <name type="scientific">Morchella conica CCBAS932</name>
    <dbReference type="NCBI Taxonomy" id="1392247"/>
    <lineage>
        <taxon>Eukaryota</taxon>
        <taxon>Fungi</taxon>
        <taxon>Dikarya</taxon>
        <taxon>Ascomycota</taxon>
        <taxon>Pezizomycotina</taxon>
        <taxon>Pezizomycetes</taxon>
        <taxon>Pezizales</taxon>
        <taxon>Morchellaceae</taxon>
        <taxon>Morchella</taxon>
    </lineage>
</organism>
<feature type="domain" description="Nephrocystin 3-like N-terminal" evidence="2">
    <location>
        <begin position="5"/>
        <end position="124"/>
    </location>
</feature>
<protein>
    <recommendedName>
        <fullName evidence="2">Nephrocystin 3-like N-terminal domain-containing protein</fullName>
    </recommendedName>
</protein>
<dbReference type="Pfam" id="PF24883">
    <property type="entry name" value="NPHP3_N"/>
    <property type="match status" value="1"/>
</dbReference>
<evidence type="ECO:0000313" key="4">
    <source>
        <dbReference type="Proteomes" id="UP000277580"/>
    </source>
</evidence>
<dbReference type="AlphaFoldDB" id="A0A3N4K8G6"/>